<keyword evidence="3" id="KW-1185">Reference proteome</keyword>
<protein>
    <recommendedName>
        <fullName evidence="1">Bacterial Ig domain-containing protein</fullName>
    </recommendedName>
</protein>
<dbReference type="AlphaFoldDB" id="A0A150KZN8"/>
<dbReference type="InterPro" id="IPR041498">
    <property type="entry name" value="Big_6"/>
</dbReference>
<dbReference type="OrthoDB" id="2776339at2"/>
<dbReference type="SUPFAM" id="SSF89260">
    <property type="entry name" value="Collagen-binding domain"/>
    <property type="match status" value="2"/>
</dbReference>
<reference evidence="2 3" key="1">
    <citation type="submission" date="2016-01" db="EMBL/GenBank/DDBJ databases">
        <title>Genome Sequences of Twelve Sporeforming Bacillus Species Isolated from Foods.</title>
        <authorList>
            <person name="Berendsen E.M."/>
            <person name="Wells-Bennik M.H."/>
            <person name="Krawcyk A.O."/>
            <person name="De Jong A."/>
            <person name="Holsappel S."/>
            <person name="Eijlander R.T."/>
            <person name="Kuipers O.P."/>
        </authorList>
    </citation>
    <scope>NUCLEOTIDE SEQUENCE [LARGE SCALE GENOMIC DNA]</scope>
    <source>
        <strain evidence="2 3">B4102</strain>
    </source>
</reference>
<dbReference type="Gene3D" id="2.60.40.10">
    <property type="entry name" value="Immunoglobulins"/>
    <property type="match status" value="2"/>
</dbReference>
<feature type="domain" description="Bacterial Ig" evidence="1">
    <location>
        <begin position="470"/>
        <end position="544"/>
    </location>
</feature>
<accession>A0A150KZN8</accession>
<dbReference type="PATRIC" id="fig|46224.3.peg.3224"/>
<proteinExistence type="predicted"/>
<evidence type="ECO:0000259" key="1">
    <source>
        <dbReference type="Pfam" id="PF17936"/>
    </source>
</evidence>
<comment type="caution">
    <text evidence="2">The sequence shown here is derived from an EMBL/GenBank/DDBJ whole genome shotgun (WGS) entry which is preliminary data.</text>
</comment>
<dbReference type="Pfam" id="PF17936">
    <property type="entry name" value="Big_6"/>
    <property type="match status" value="2"/>
</dbReference>
<dbReference type="InterPro" id="IPR013783">
    <property type="entry name" value="Ig-like_fold"/>
</dbReference>
<dbReference type="EMBL" id="LQYN01000056">
    <property type="protein sequence ID" value="KYD05523.1"/>
    <property type="molecule type" value="Genomic_DNA"/>
</dbReference>
<dbReference type="Proteomes" id="UP000075666">
    <property type="component" value="Unassembled WGS sequence"/>
</dbReference>
<dbReference type="Gene3D" id="2.60.120.380">
    <property type="match status" value="3"/>
</dbReference>
<evidence type="ECO:0000313" key="2">
    <source>
        <dbReference type="EMBL" id="KYD05523.1"/>
    </source>
</evidence>
<evidence type="ECO:0000313" key="3">
    <source>
        <dbReference type="Proteomes" id="UP000075666"/>
    </source>
</evidence>
<feature type="domain" description="Bacterial Ig" evidence="1">
    <location>
        <begin position="392"/>
        <end position="460"/>
    </location>
</feature>
<organism evidence="2 3">
    <name type="scientific">Heyndrickxia sporothermodurans</name>
    <dbReference type="NCBI Taxonomy" id="46224"/>
    <lineage>
        <taxon>Bacteria</taxon>
        <taxon>Bacillati</taxon>
        <taxon>Bacillota</taxon>
        <taxon>Bacilli</taxon>
        <taxon>Bacillales</taxon>
        <taxon>Bacillaceae</taxon>
        <taxon>Heyndrickxia</taxon>
    </lineage>
</organism>
<dbReference type="STRING" id="46224.B4102_3247"/>
<gene>
    <name evidence="2" type="ORF">B4102_3247</name>
</gene>
<dbReference type="RefSeq" id="WP_066231896.1">
    <property type="nucleotide sequence ID" value="NZ_JABWTQ010000170.1"/>
</dbReference>
<sequence length="545" mass="61038">MNRMMKAISLNAKIVVILALLLSGVHLFVKKAAAAEFNLPLNTNVKGVLTKNITSNTYTVELNKAGRFFLNVTSYVDSDTYIRLLDDENDVVFDDYTSGSSESPAKYTNWVDLEPGKYFVEIYNKYDWDENIGNYTLKATFTAANNNEVEQNNGTVNAQPLKFNQAVTGFLSWNDEVDFYKVTLPKAGRFHIDLNTYIDSNTYIKLLDNNNETVFDHYTEGSSKNPAKYYNWVDLEPGDYYLEVYNKYDWDDNTGKYILKTSFTPANNNEKESNNGTIEAQALPFSQTVTGFLSWNDTIDYYKFTLPKSGKVTFNSVSYVDETTFFQLINSQNDELLSDYVEGSSKNPAKYSKTIELKKGTYFFKVYNKYDWDDNTGKYTLKITSPVVLAPLTVDKVSDKSTVIKGKTAKNQEVIVKASGKTYKKKANSVGAFSINIPKQKAGTKIEVSAKNKYGTKKVSITVLDKTPPKTPTIKKATVTYVEGKGEKASTIYVYKGSKLVGKATVGKKGTFKAKISKQKKGSKLVVYAKDKAGNKSGSKTVKVK</sequence>
<name>A0A150KZN8_9BACI</name>